<feature type="region of interest" description="Disordered" evidence="1">
    <location>
        <begin position="50"/>
        <end position="89"/>
    </location>
</feature>
<dbReference type="RefSeq" id="WP_109667852.1">
    <property type="nucleotide sequence ID" value="NZ_QGGW01000004.1"/>
</dbReference>
<dbReference type="OrthoDB" id="7868311at2"/>
<reference evidence="2 3" key="1">
    <citation type="submission" date="2018-05" db="EMBL/GenBank/DDBJ databases">
        <title>Genomic Encyclopedia of Type Strains, Phase IV (KMG-IV): sequencing the most valuable type-strain genomes for metagenomic binning, comparative biology and taxonomic classification.</title>
        <authorList>
            <person name="Goeker M."/>
        </authorList>
    </citation>
    <scope>NUCLEOTIDE SEQUENCE [LARGE SCALE GENOMIC DNA]</scope>
    <source>
        <strain evidence="2 3">DSM 16097</strain>
    </source>
</reference>
<name>A0A316GKN1_9RHOB</name>
<keyword evidence="3" id="KW-1185">Reference proteome</keyword>
<protein>
    <submittedName>
        <fullName evidence="2">Uncharacterized protein</fullName>
    </submittedName>
</protein>
<organism evidence="2 3">
    <name type="scientific">Roseicyclus mahoneyensis</name>
    <dbReference type="NCBI Taxonomy" id="164332"/>
    <lineage>
        <taxon>Bacteria</taxon>
        <taxon>Pseudomonadati</taxon>
        <taxon>Pseudomonadota</taxon>
        <taxon>Alphaproteobacteria</taxon>
        <taxon>Rhodobacterales</taxon>
        <taxon>Roseobacteraceae</taxon>
        <taxon>Roseicyclus</taxon>
    </lineage>
</organism>
<evidence type="ECO:0000256" key="1">
    <source>
        <dbReference type="SAM" id="MobiDB-lite"/>
    </source>
</evidence>
<dbReference type="Proteomes" id="UP000245708">
    <property type="component" value="Unassembled WGS sequence"/>
</dbReference>
<dbReference type="AlphaFoldDB" id="A0A316GKN1"/>
<dbReference type="EMBL" id="QGGW01000004">
    <property type="protein sequence ID" value="PWK60548.1"/>
    <property type="molecule type" value="Genomic_DNA"/>
</dbReference>
<comment type="caution">
    <text evidence="2">The sequence shown here is derived from an EMBL/GenBank/DDBJ whole genome shotgun (WGS) entry which is preliminary data.</text>
</comment>
<evidence type="ECO:0000313" key="3">
    <source>
        <dbReference type="Proteomes" id="UP000245708"/>
    </source>
</evidence>
<gene>
    <name evidence="2" type="ORF">C7455_104185</name>
</gene>
<proteinExistence type="predicted"/>
<evidence type="ECO:0000313" key="2">
    <source>
        <dbReference type="EMBL" id="PWK60548.1"/>
    </source>
</evidence>
<accession>A0A316GKN1</accession>
<sequence length="108" mass="12188">MPDTKIATCCYCGRRQAFQLLARGGRELACGACGAPLHEMKWLKVPDPAYPKKRSPRIPAPHPVPLAGSGRGAVRAEDPRNRRPKKRRKPVWKKVLEEVFEVIEDIFD</sequence>